<feature type="region of interest" description="Disordered" evidence="1">
    <location>
        <begin position="1"/>
        <end position="31"/>
    </location>
</feature>
<sequence length="279" mass="29206">MEGGSPHGFGGGKSRKSAGRGVSAESHGNRTLRARGVGQAAGGHPRHWPRNSLFGTVFDALHVILPPLGSTSHNGVASRLGPLLSIVLHCLDDLISFAMSFSIRLYACRNRRGGLVAGGISVPSSLCCRWTGQLAITSQVLGCFEDQHQTHTNPRLFQAAVQPGYQPWKTVSWSPPLSHSSAKASAQCQAASRSHLFNLVVGVLPMQGDPLLRVWDSMHRAVLLRLLAAQPAPGPLSGSALRGSAPGQGPSPCPAARHPAWAAAGAEHCSDSDAGSRPP</sequence>
<gene>
    <name evidence="2" type="ORF">HaLaN_30797</name>
</gene>
<organism evidence="2 3">
    <name type="scientific">Haematococcus lacustris</name>
    <name type="common">Green alga</name>
    <name type="synonym">Haematococcus pluvialis</name>
    <dbReference type="NCBI Taxonomy" id="44745"/>
    <lineage>
        <taxon>Eukaryota</taxon>
        <taxon>Viridiplantae</taxon>
        <taxon>Chlorophyta</taxon>
        <taxon>core chlorophytes</taxon>
        <taxon>Chlorophyceae</taxon>
        <taxon>CS clade</taxon>
        <taxon>Chlamydomonadales</taxon>
        <taxon>Haematococcaceae</taxon>
        <taxon>Haematococcus</taxon>
    </lineage>
</organism>
<reference evidence="2 3" key="1">
    <citation type="submission" date="2020-02" db="EMBL/GenBank/DDBJ databases">
        <title>Draft genome sequence of Haematococcus lacustris strain NIES-144.</title>
        <authorList>
            <person name="Morimoto D."/>
            <person name="Nakagawa S."/>
            <person name="Yoshida T."/>
            <person name="Sawayama S."/>
        </authorList>
    </citation>
    <scope>NUCLEOTIDE SEQUENCE [LARGE SCALE GENOMIC DNA]</scope>
    <source>
        <strain evidence="2 3">NIES-144</strain>
    </source>
</reference>
<comment type="caution">
    <text evidence="2">The sequence shown here is derived from an EMBL/GenBank/DDBJ whole genome shotgun (WGS) entry which is preliminary data.</text>
</comment>
<name>A0A6A0AGH5_HAELA</name>
<feature type="region of interest" description="Disordered" evidence="1">
    <location>
        <begin position="235"/>
        <end position="279"/>
    </location>
</feature>
<proteinExistence type="predicted"/>
<dbReference type="AlphaFoldDB" id="A0A6A0AGH5"/>
<evidence type="ECO:0000313" key="3">
    <source>
        <dbReference type="Proteomes" id="UP000485058"/>
    </source>
</evidence>
<keyword evidence="3" id="KW-1185">Reference proteome</keyword>
<feature type="compositionally biased region" description="Low complexity" evidence="1">
    <location>
        <begin position="254"/>
        <end position="266"/>
    </location>
</feature>
<dbReference type="EMBL" id="BLLF01005856">
    <property type="protein sequence ID" value="GFH31705.1"/>
    <property type="molecule type" value="Genomic_DNA"/>
</dbReference>
<evidence type="ECO:0000313" key="2">
    <source>
        <dbReference type="EMBL" id="GFH31705.1"/>
    </source>
</evidence>
<accession>A0A6A0AGH5</accession>
<dbReference type="Proteomes" id="UP000485058">
    <property type="component" value="Unassembled WGS sequence"/>
</dbReference>
<protein>
    <submittedName>
        <fullName evidence="2">Uncharacterized protein</fullName>
    </submittedName>
</protein>
<evidence type="ECO:0000256" key="1">
    <source>
        <dbReference type="SAM" id="MobiDB-lite"/>
    </source>
</evidence>
<feature type="compositionally biased region" description="Gly residues" evidence="1">
    <location>
        <begin position="1"/>
        <end position="12"/>
    </location>
</feature>